<evidence type="ECO:0000256" key="2">
    <source>
        <dbReference type="ARBA" id="ARBA00004173"/>
    </source>
</evidence>
<evidence type="ECO:0000256" key="4">
    <source>
        <dbReference type="ARBA" id="ARBA00011881"/>
    </source>
</evidence>
<dbReference type="SUPFAM" id="SSF53383">
    <property type="entry name" value="PLP-dependent transferases"/>
    <property type="match status" value="1"/>
</dbReference>
<comment type="cofactor">
    <cofactor evidence="1">
        <name>pyridoxal 5'-phosphate</name>
        <dbReference type="ChEBI" id="CHEBI:597326"/>
    </cofactor>
</comment>
<dbReference type="InterPro" id="IPR049704">
    <property type="entry name" value="Aminotrans_3_PPA_site"/>
</dbReference>
<dbReference type="GO" id="GO:0030170">
    <property type="term" value="F:pyridoxal phosphate binding"/>
    <property type="evidence" value="ECO:0007669"/>
    <property type="project" value="InterPro"/>
</dbReference>
<comment type="subcellular location">
    <subcellularLocation>
        <location evidence="2">Mitochondrion</location>
    </subcellularLocation>
</comment>
<accession>A0A3B1E721</accession>
<proteinExistence type="inferred from homology"/>
<dbReference type="PIRSF" id="PIRSF000521">
    <property type="entry name" value="Transaminase_4ab_Lys_Orn"/>
    <property type="match status" value="1"/>
</dbReference>
<dbReference type="PANTHER" id="PTHR45688">
    <property type="match status" value="1"/>
</dbReference>
<dbReference type="PANTHER" id="PTHR45688:SF3">
    <property type="entry name" value="ALANINE--GLYOXYLATE AMINOTRANSFERASE 2, MITOCHONDRIAL"/>
    <property type="match status" value="1"/>
</dbReference>
<dbReference type="GO" id="GO:0008453">
    <property type="term" value="F:alanine-glyoxylate transaminase activity"/>
    <property type="evidence" value="ECO:0007669"/>
    <property type="project" value="UniProtKB-EC"/>
</dbReference>
<dbReference type="InterPro" id="IPR005814">
    <property type="entry name" value="Aminotrans_3"/>
</dbReference>
<evidence type="ECO:0000256" key="5">
    <source>
        <dbReference type="ARBA" id="ARBA00013049"/>
    </source>
</evidence>
<dbReference type="InterPro" id="IPR015424">
    <property type="entry name" value="PyrdxlP-dep_Trfase"/>
</dbReference>
<evidence type="ECO:0000256" key="9">
    <source>
        <dbReference type="ARBA" id="ARBA00022946"/>
    </source>
</evidence>
<evidence type="ECO:0000256" key="6">
    <source>
        <dbReference type="ARBA" id="ARBA00022576"/>
    </source>
</evidence>
<keyword evidence="6 11" id="KW-0032">Aminotransferase</keyword>
<dbReference type="FunFam" id="3.40.640.10:FF:000004">
    <property type="entry name" value="Acetylornithine aminotransferase"/>
    <property type="match status" value="1"/>
</dbReference>
<keyword evidence="7 11" id="KW-0808">Transferase</keyword>
<keyword evidence="10" id="KW-0496">Mitochondrion</keyword>
<name>A0A3B1E721_9ZZZZ</name>
<evidence type="ECO:0000256" key="3">
    <source>
        <dbReference type="ARBA" id="ARBA00008954"/>
    </source>
</evidence>
<dbReference type="AlphaFoldDB" id="A0A3B1E721"/>
<evidence type="ECO:0000256" key="1">
    <source>
        <dbReference type="ARBA" id="ARBA00001933"/>
    </source>
</evidence>
<keyword evidence="8" id="KW-0663">Pyridoxal phosphate</keyword>
<dbReference type="Gene3D" id="3.40.640.10">
    <property type="entry name" value="Type I PLP-dependent aspartate aminotransferase-like (Major domain)"/>
    <property type="match status" value="1"/>
</dbReference>
<dbReference type="InterPro" id="IPR015422">
    <property type="entry name" value="PyrdxlP-dep_Trfase_small"/>
</dbReference>
<protein>
    <recommendedName>
        <fullName evidence="5">alanine--glyoxylate transaminase</fullName>
        <ecNumber evidence="5">2.6.1.44</ecNumber>
    </recommendedName>
</protein>
<comment type="similarity">
    <text evidence="3">Belongs to the class-III pyridoxal-phosphate-dependent aminotransferase family.</text>
</comment>
<dbReference type="GO" id="GO:0005739">
    <property type="term" value="C:mitochondrion"/>
    <property type="evidence" value="ECO:0007669"/>
    <property type="project" value="UniProtKB-SubCell"/>
</dbReference>
<keyword evidence="9" id="KW-0809">Transit peptide</keyword>
<dbReference type="EC" id="2.6.1.44" evidence="5"/>
<evidence type="ECO:0000313" key="11">
    <source>
        <dbReference type="EMBL" id="VAX42405.1"/>
    </source>
</evidence>
<gene>
    <name evidence="11" type="ORF">MNBD_PLANCTO02-2146</name>
</gene>
<dbReference type="EMBL" id="UOGL01000654">
    <property type="protein sequence ID" value="VAX42405.1"/>
    <property type="molecule type" value="Genomic_DNA"/>
</dbReference>
<dbReference type="PROSITE" id="PS00600">
    <property type="entry name" value="AA_TRANSFER_CLASS_3"/>
    <property type="match status" value="1"/>
</dbReference>
<dbReference type="InterPro" id="IPR015421">
    <property type="entry name" value="PyrdxlP-dep_Trfase_major"/>
</dbReference>
<evidence type="ECO:0000256" key="8">
    <source>
        <dbReference type="ARBA" id="ARBA00022898"/>
    </source>
</evidence>
<reference evidence="11" key="1">
    <citation type="submission" date="2018-06" db="EMBL/GenBank/DDBJ databases">
        <authorList>
            <person name="Zhirakovskaya E."/>
        </authorList>
    </citation>
    <scope>NUCLEOTIDE SEQUENCE</scope>
</reference>
<dbReference type="Pfam" id="PF00202">
    <property type="entry name" value="Aminotran_3"/>
    <property type="match status" value="1"/>
</dbReference>
<sequence length="424" mass="46383">MKVFNITVSRSQKRTGVAKVLQQKKEYLVPSVYHFYQDPPLIVRGEGCYLIDADGQQYLDCYSGVGAMSLGHSHPDILAAVHKQVDMLQHTTTIYLTETMFELAELLAELAPVNLCKTFFCASGTEANESAMLMAAVATGRENFLSLNGGLHGRTKSAMSVTQIPMWRTDPYLLESCHIAPGYRDENSLETILQILQTEEYAAVIIEPIQGNGGIIPPPEGFMQALKTECQQTGTLLIADEIQTGINRTGTFYAIEQEGVVPDFLTTAKALGNGFPIAACITNNEIAKVNKRPAASTYGANPIACQAALAALECHQTLQLEKQSEQLGGYLTKKLQQIAEKYSCIHEIRGRGLMIGVELQSGRELAAAELTDSILEEMKNNGFLLGKTGLERNVLTFMPPLIITESQLDEVCQALEERLATMSV</sequence>
<evidence type="ECO:0000256" key="10">
    <source>
        <dbReference type="ARBA" id="ARBA00023128"/>
    </source>
</evidence>
<comment type="subunit">
    <text evidence="4">Homotetramer.</text>
</comment>
<dbReference type="Gene3D" id="3.90.1150.10">
    <property type="entry name" value="Aspartate Aminotransferase, domain 1"/>
    <property type="match status" value="1"/>
</dbReference>
<evidence type="ECO:0000256" key="7">
    <source>
        <dbReference type="ARBA" id="ARBA00022679"/>
    </source>
</evidence>
<organism evidence="11">
    <name type="scientific">hydrothermal vent metagenome</name>
    <dbReference type="NCBI Taxonomy" id="652676"/>
    <lineage>
        <taxon>unclassified sequences</taxon>
        <taxon>metagenomes</taxon>
        <taxon>ecological metagenomes</taxon>
    </lineage>
</organism>
<dbReference type="CDD" id="cd00610">
    <property type="entry name" value="OAT_like"/>
    <property type="match status" value="1"/>
</dbReference>